<protein>
    <submittedName>
        <fullName evidence="2">Transmembrane protein 177</fullName>
    </submittedName>
</protein>
<dbReference type="AlphaFoldDB" id="A0A210R358"/>
<keyword evidence="1 2" id="KW-0812">Transmembrane</keyword>
<organism evidence="2 3">
    <name type="scientific">Mizuhopecten yessoensis</name>
    <name type="common">Japanese scallop</name>
    <name type="synonym">Patinopecten yessoensis</name>
    <dbReference type="NCBI Taxonomy" id="6573"/>
    <lineage>
        <taxon>Eukaryota</taxon>
        <taxon>Metazoa</taxon>
        <taxon>Spiralia</taxon>
        <taxon>Lophotrochozoa</taxon>
        <taxon>Mollusca</taxon>
        <taxon>Bivalvia</taxon>
        <taxon>Autobranchia</taxon>
        <taxon>Pteriomorphia</taxon>
        <taxon>Pectinida</taxon>
        <taxon>Pectinoidea</taxon>
        <taxon>Pectinidae</taxon>
        <taxon>Mizuhopecten</taxon>
    </lineage>
</organism>
<reference evidence="2 3" key="1">
    <citation type="journal article" date="2017" name="Nat. Ecol. Evol.">
        <title>Scallop genome provides insights into evolution of bilaterian karyotype and development.</title>
        <authorList>
            <person name="Wang S."/>
            <person name="Zhang J."/>
            <person name="Jiao W."/>
            <person name="Li J."/>
            <person name="Xun X."/>
            <person name="Sun Y."/>
            <person name="Guo X."/>
            <person name="Huan P."/>
            <person name="Dong B."/>
            <person name="Zhang L."/>
            <person name="Hu X."/>
            <person name="Sun X."/>
            <person name="Wang J."/>
            <person name="Zhao C."/>
            <person name="Wang Y."/>
            <person name="Wang D."/>
            <person name="Huang X."/>
            <person name="Wang R."/>
            <person name="Lv J."/>
            <person name="Li Y."/>
            <person name="Zhang Z."/>
            <person name="Liu B."/>
            <person name="Lu W."/>
            <person name="Hui Y."/>
            <person name="Liang J."/>
            <person name="Zhou Z."/>
            <person name="Hou R."/>
            <person name="Li X."/>
            <person name="Liu Y."/>
            <person name="Li H."/>
            <person name="Ning X."/>
            <person name="Lin Y."/>
            <person name="Zhao L."/>
            <person name="Xing Q."/>
            <person name="Dou J."/>
            <person name="Li Y."/>
            <person name="Mao J."/>
            <person name="Guo H."/>
            <person name="Dou H."/>
            <person name="Li T."/>
            <person name="Mu C."/>
            <person name="Jiang W."/>
            <person name="Fu Q."/>
            <person name="Fu X."/>
            <person name="Miao Y."/>
            <person name="Liu J."/>
            <person name="Yu Q."/>
            <person name="Li R."/>
            <person name="Liao H."/>
            <person name="Li X."/>
            <person name="Kong Y."/>
            <person name="Jiang Z."/>
            <person name="Chourrout D."/>
            <person name="Li R."/>
            <person name="Bao Z."/>
        </authorList>
    </citation>
    <scope>NUCLEOTIDE SEQUENCE [LARGE SCALE GENOMIC DNA]</scope>
    <source>
        <strain evidence="2 3">PY_sf001</strain>
    </source>
</reference>
<dbReference type="PANTHER" id="PTHR21824:SF4">
    <property type="entry name" value="TRANSMEMBRANE PROTEIN 177"/>
    <property type="match status" value="1"/>
</dbReference>
<dbReference type="OrthoDB" id="110174at2759"/>
<keyword evidence="1" id="KW-1133">Transmembrane helix</keyword>
<gene>
    <name evidence="2" type="ORF">KP79_PYT19543</name>
</gene>
<dbReference type="Proteomes" id="UP000242188">
    <property type="component" value="Unassembled WGS sequence"/>
</dbReference>
<name>A0A210R358_MIZYE</name>
<keyword evidence="3" id="KW-1185">Reference proteome</keyword>
<proteinExistence type="predicted"/>
<evidence type="ECO:0000256" key="1">
    <source>
        <dbReference type="SAM" id="Phobius"/>
    </source>
</evidence>
<comment type="caution">
    <text evidence="2">The sequence shown here is derived from an EMBL/GenBank/DDBJ whole genome shotgun (WGS) entry which is preliminary data.</text>
</comment>
<dbReference type="GO" id="GO:0016020">
    <property type="term" value="C:membrane"/>
    <property type="evidence" value="ECO:0007669"/>
    <property type="project" value="TreeGrafter"/>
</dbReference>
<sequence length="354" mass="39778">MAARILQFWKRNSDVIHAIFGSAWLGIGYASLLAYQKRQPEITLHKENIPVEVDKKSLSMSEEILDEKIKSCKAPGNVESLLEPLFVTVGSEAVSLGSLKNRFGGVVGIPYCWRYSTSEDIESVDIALRSKTTSDLTTWMVMFMDYVYALPKSSIHDVITTKHSDCDVVKIEENSQAMDALKESLILSDQAKAFAYLREIGYLNSHHQNVAVGMGVVSLGMGGIFGYFAQTILQAKFAMKPGRVLQIVVLAHVVAYKVSLDWFKASMDFYLKKRDETVDQDLVDKGLTKGGIEFYEKLIQKNLSLRTLLGSQGEELYSKDGNEIYPNYRFPHLPLTQQRDKLVKQLNSEALNEV</sequence>
<evidence type="ECO:0000313" key="2">
    <source>
        <dbReference type="EMBL" id="OWF55493.1"/>
    </source>
</evidence>
<evidence type="ECO:0000313" key="3">
    <source>
        <dbReference type="Proteomes" id="UP000242188"/>
    </source>
</evidence>
<keyword evidence="1" id="KW-0472">Membrane</keyword>
<dbReference type="InterPro" id="IPR026620">
    <property type="entry name" value="TMEM177"/>
</dbReference>
<feature type="transmembrane region" description="Helical" evidence="1">
    <location>
        <begin position="15"/>
        <end position="35"/>
    </location>
</feature>
<feature type="transmembrane region" description="Helical" evidence="1">
    <location>
        <begin position="210"/>
        <end position="232"/>
    </location>
</feature>
<accession>A0A210R358</accession>
<dbReference type="EMBL" id="NEDP02000657">
    <property type="protein sequence ID" value="OWF55493.1"/>
    <property type="molecule type" value="Genomic_DNA"/>
</dbReference>
<dbReference type="PANTHER" id="PTHR21824">
    <property type="entry name" value="TRANSMEMBRANE PROTEIN 177"/>
    <property type="match status" value="1"/>
</dbReference>